<keyword evidence="6" id="KW-0418">Kinase</keyword>
<dbReference type="SUPFAM" id="SSF55874">
    <property type="entry name" value="ATPase domain of HSP90 chaperone/DNA topoisomerase II/histidine kinase"/>
    <property type="match status" value="1"/>
</dbReference>
<evidence type="ECO:0000256" key="9">
    <source>
        <dbReference type="SAM" id="Phobius"/>
    </source>
</evidence>
<dbReference type="GO" id="GO:0000155">
    <property type="term" value="F:phosphorelay sensor kinase activity"/>
    <property type="evidence" value="ECO:0007669"/>
    <property type="project" value="InterPro"/>
</dbReference>
<keyword evidence="9" id="KW-0472">Membrane</keyword>
<dbReference type="InterPro" id="IPR011712">
    <property type="entry name" value="Sig_transdc_His_kin_sub3_dim/P"/>
</dbReference>
<dbReference type="EMBL" id="CP035493">
    <property type="protein sequence ID" value="QAY69479.1"/>
    <property type="molecule type" value="Genomic_DNA"/>
</dbReference>
<proteinExistence type="predicted"/>
<dbReference type="InterPro" id="IPR050482">
    <property type="entry name" value="Sensor_HK_TwoCompSys"/>
</dbReference>
<dbReference type="AlphaFoldDB" id="A0A4P6F5G4"/>
<evidence type="ECO:0000313" key="11">
    <source>
        <dbReference type="EMBL" id="QAY69479.1"/>
    </source>
</evidence>
<gene>
    <name evidence="11" type="ORF">ET471_05025</name>
</gene>
<keyword evidence="8" id="KW-0902">Two-component regulatory system</keyword>
<keyword evidence="3" id="KW-0597">Phosphoprotein</keyword>
<comment type="catalytic activity">
    <reaction evidence="1">
        <text>ATP + protein L-histidine = ADP + protein N-phospho-L-histidine.</text>
        <dbReference type="EC" id="2.7.13.3"/>
    </reaction>
</comment>
<evidence type="ECO:0000256" key="6">
    <source>
        <dbReference type="ARBA" id="ARBA00022777"/>
    </source>
</evidence>
<evidence type="ECO:0000256" key="7">
    <source>
        <dbReference type="ARBA" id="ARBA00022840"/>
    </source>
</evidence>
<keyword evidence="7" id="KW-0067">ATP-binding</keyword>
<reference evidence="11 12" key="1">
    <citation type="submission" date="2019-01" db="EMBL/GenBank/DDBJ databases">
        <title>Genome sequencing of strain FW10M-9.</title>
        <authorList>
            <person name="Heo J."/>
            <person name="Kim S.-J."/>
            <person name="Kim J.-S."/>
            <person name="Hong S.-B."/>
            <person name="Kwon S.-W."/>
        </authorList>
    </citation>
    <scope>NUCLEOTIDE SEQUENCE [LARGE SCALE GENOMIC DNA]</scope>
    <source>
        <strain evidence="11 12">FW10M-9</strain>
    </source>
</reference>
<feature type="transmembrane region" description="Helical" evidence="9">
    <location>
        <begin position="21"/>
        <end position="49"/>
    </location>
</feature>
<dbReference type="GO" id="GO:0046983">
    <property type="term" value="F:protein dimerization activity"/>
    <property type="evidence" value="ECO:0007669"/>
    <property type="project" value="InterPro"/>
</dbReference>
<keyword evidence="12" id="KW-1185">Reference proteome</keyword>
<dbReference type="CDD" id="cd16917">
    <property type="entry name" value="HATPase_UhpB-NarQ-NarX-like"/>
    <property type="match status" value="1"/>
</dbReference>
<dbReference type="PANTHER" id="PTHR24421:SF10">
    <property type="entry name" value="NITRATE_NITRITE SENSOR PROTEIN NARQ"/>
    <property type="match status" value="1"/>
</dbReference>
<protein>
    <recommendedName>
        <fullName evidence="2">histidine kinase</fullName>
        <ecNumber evidence="2">2.7.13.3</ecNumber>
    </recommendedName>
</protein>
<keyword evidence="5" id="KW-0547">Nucleotide-binding</keyword>
<keyword evidence="9" id="KW-1133">Transmembrane helix</keyword>
<dbReference type="GO" id="GO:0005524">
    <property type="term" value="F:ATP binding"/>
    <property type="evidence" value="ECO:0007669"/>
    <property type="project" value="UniProtKB-KW"/>
</dbReference>
<feature type="domain" description="Signal transduction histidine kinase subgroup 3 dimerisation and phosphoacceptor" evidence="10">
    <location>
        <begin position="98"/>
        <end position="172"/>
    </location>
</feature>
<dbReference type="RefSeq" id="WP_129186879.1">
    <property type="nucleotide sequence ID" value="NZ_CP035493.1"/>
</dbReference>
<evidence type="ECO:0000256" key="5">
    <source>
        <dbReference type="ARBA" id="ARBA00022741"/>
    </source>
</evidence>
<dbReference type="KEGG" id="xya:ET471_05025"/>
<dbReference type="OrthoDB" id="227596at2"/>
<dbReference type="Pfam" id="PF07730">
    <property type="entry name" value="HisKA_3"/>
    <property type="match status" value="1"/>
</dbReference>
<feature type="transmembrane region" description="Helical" evidence="9">
    <location>
        <begin position="55"/>
        <end position="73"/>
    </location>
</feature>
<evidence type="ECO:0000256" key="3">
    <source>
        <dbReference type="ARBA" id="ARBA00022553"/>
    </source>
</evidence>
<dbReference type="Gene3D" id="1.20.5.1930">
    <property type="match status" value="1"/>
</dbReference>
<keyword evidence="4" id="KW-0808">Transferase</keyword>
<evidence type="ECO:0000256" key="8">
    <source>
        <dbReference type="ARBA" id="ARBA00023012"/>
    </source>
</evidence>
<dbReference type="Gene3D" id="3.30.565.10">
    <property type="entry name" value="Histidine kinase-like ATPase, C-terminal domain"/>
    <property type="match status" value="1"/>
</dbReference>
<accession>A0A4P6F5G4</accession>
<evidence type="ECO:0000256" key="2">
    <source>
        <dbReference type="ARBA" id="ARBA00012438"/>
    </source>
</evidence>
<dbReference type="InterPro" id="IPR036890">
    <property type="entry name" value="HATPase_C_sf"/>
</dbReference>
<dbReference type="PANTHER" id="PTHR24421">
    <property type="entry name" value="NITRATE/NITRITE SENSOR PROTEIN NARX-RELATED"/>
    <property type="match status" value="1"/>
</dbReference>
<evidence type="ECO:0000259" key="10">
    <source>
        <dbReference type="Pfam" id="PF07730"/>
    </source>
</evidence>
<dbReference type="GO" id="GO:0016020">
    <property type="term" value="C:membrane"/>
    <property type="evidence" value="ECO:0007669"/>
    <property type="project" value="InterPro"/>
</dbReference>
<dbReference type="Proteomes" id="UP000292118">
    <property type="component" value="Chromosome"/>
</dbReference>
<evidence type="ECO:0000313" key="12">
    <source>
        <dbReference type="Proteomes" id="UP000292118"/>
    </source>
</evidence>
<sequence length="309" mass="31884">MAPHRSPDVAIERSGRGPGHAVAVVGLGAAAAIGLGIAVVGIVSVGAVMGIDPRVTAVVVLTAILATAAWLLLRARRERARLAAQVDDLEVSALLLAERVRVARDVHDLVSHGLGMITVRAASAAFLAQQGADPPPTARETALLDALGDIERISREATDGLRRTLDALRNPDDAALAPIDSLDTIPAVMKHAQAAGLRVGYTYGGAETIIPASIQPTIVAVVREGLANAARHAGPTSVEVTIDHDPGAVTVLVRDAGPTPGWAAEPGARHGLLGLRERVAAQGGRLHAGPTMPGYELRAVFPQMPQVSQ</sequence>
<name>A0A4P6F5G4_9MICO</name>
<evidence type="ECO:0000256" key="1">
    <source>
        <dbReference type="ARBA" id="ARBA00000085"/>
    </source>
</evidence>
<organism evidence="11 12">
    <name type="scientific">Xylanimonas protaetiae</name>
    <dbReference type="NCBI Taxonomy" id="2509457"/>
    <lineage>
        <taxon>Bacteria</taxon>
        <taxon>Bacillati</taxon>
        <taxon>Actinomycetota</taxon>
        <taxon>Actinomycetes</taxon>
        <taxon>Micrococcales</taxon>
        <taxon>Promicromonosporaceae</taxon>
        <taxon>Xylanimonas</taxon>
    </lineage>
</organism>
<dbReference type="EC" id="2.7.13.3" evidence="2"/>
<keyword evidence="9" id="KW-0812">Transmembrane</keyword>
<evidence type="ECO:0000256" key="4">
    <source>
        <dbReference type="ARBA" id="ARBA00022679"/>
    </source>
</evidence>